<dbReference type="InterPro" id="IPR050194">
    <property type="entry name" value="Glycosyltransferase_grp1"/>
</dbReference>
<evidence type="ECO:0000259" key="1">
    <source>
        <dbReference type="Pfam" id="PF00534"/>
    </source>
</evidence>
<dbReference type="Pfam" id="PF13579">
    <property type="entry name" value="Glyco_trans_4_4"/>
    <property type="match status" value="1"/>
</dbReference>
<dbReference type="PANTHER" id="PTHR45947">
    <property type="entry name" value="SULFOQUINOVOSYL TRANSFERASE SQD2"/>
    <property type="match status" value="1"/>
</dbReference>
<gene>
    <name evidence="3" type="ORF">AD945_08845</name>
</gene>
<dbReference type="Proteomes" id="UP000075636">
    <property type="component" value="Unassembled WGS sequence"/>
</dbReference>
<dbReference type="PANTHER" id="PTHR45947:SF3">
    <property type="entry name" value="SULFOQUINOVOSYL TRANSFERASE SQD2"/>
    <property type="match status" value="1"/>
</dbReference>
<name>A0A149TIU3_9PROT</name>
<dbReference type="STRING" id="318683.A0U94_10900"/>
<evidence type="ECO:0000313" key="3">
    <source>
        <dbReference type="EMBL" id="KXV48039.1"/>
    </source>
</evidence>
<organism evidence="3 4">
    <name type="scientific">Gluconobacter albidus</name>
    <dbReference type="NCBI Taxonomy" id="318683"/>
    <lineage>
        <taxon>Bacteria</taxon>
        <taxon>Pseudomonadati</taxon>
        <taxon>Pseudomonadota</taxon>
        <taxon>Alphaproteobacteria</taxon>
        <taxon>Acetobacterales</taxon>
        <taxon>Acetobacteraceae</taxon>
        <taxon>Gluconobacter</taxon>
    </lineage>
</organism>
<reference evidence="3 4" key="1">
    <citation type="submission" date="2015-06" db="EMBL/GenBank/DDBJ databases">
        <title>Improved classification and identification of acetic acid bacteria using matrix-assisted laser desorption/ionization time-of-flight mass spectrometry; Gluconobacter nephelii and Gluconobacter uchimurae are later heterotypic synonyms of Gluconobacter japonicus and Gluconobacter oxydans, respectively.</title>
        <authorList>
            <person name="Li L."/>
            <person name="Cleenwerck I."/>
            <person name="De Vuyst L."/>
            <person name="Vandamme P."/>
        </authorList>
    </citation>
    <scope>NUCLEOTIDE SEQUENCE [LARGE SCALE GENOMIC DNA]</scope>
    <source>
        <strain evidence="3 4">LMG 1768</strain>
    </source>
</reference>
<evidence type="ECO:0000259" key="2">
    <source>
        <dbReference type="Pfam" id="PF13579"/>
    </source>
</evidence>
<protein>
    <submittedName>
        <fullName evidence="3">Glycosyl transferase</fullName>
    </submittedName>
</protein>
<keyword evidence="3" id="KW-0808">Transferase</keyword>
<dbReference type="GO" id="GO:0016758">
    <property type="term" value="F:hexosyltransferase activity"/>
    <property type="evidence" value="ECO:0007669"/>
    <property type="project" value="TreeGrafter"/>
</dbReference>
<dbReference type="RefSeq" id="WP_062108111.1">
    <property type="nucleotide sequence ID" value="NZ_CP014689.1"/>
</dbReference>
<evidence type="ECO:0000313" key="4">
    <source>
        <dbReference type="Proteomes" id="UP000075636"/>
    </source>
</evidence>
<dbReference type="CDD" id="cd03808">
    <property type="entry name" value="GT4_CapM-like"/>
    <property type="match status" value="1"/>
</dbReference>
<dbReference type="Gene3D" id="3.40.50.2000">
    <property type="entry name" value="Glycogen Phosphorylase B"/>
    <property type="match status" value="2"/>
</dbReference>
<dbReference type="InterPro" id="IPR001296">
    <property type="entry name" value="Glyco_trans_1"/>
</dbReference>
<feature type="domain" description="Glycosyl transferase family 1" evidence="1">
    <location>
        <begin position="181"/>
        <end position="348"/>
    </location>
</feature>
<sequence>MKILEITNVDFALRQFLLPLMRELREAGHDVQGACAEGAHLQVVRAEGFTVHGVPMARSLSPVAQYRAFVALLRLIRREKPDLVHGHMPISGILARFAARLCGVRIVAYTCHGFLFNQPGSWRRRMLSLMLEWAAGRMTDLYMTVSREEARDARRLHLNRHPIAIGNGRDPERFHPDPSVRARIREELGVPQDRPVVIVVSRLVRHKGHPELLRAMEDVPDAELWVVGERLPSDHGADLTAPFERAGERLGPRLRMLGYREDVAELLMAADIFALPSHFEGLPMSVIEAMLSGLPVVATDVRGPREQVVDGTTGFLVPPGLSAPLARALRLLVQDAALRDAMGKAARRLALETYDERRILRHVVALMEKTASGHTLGGQRA</sequence>
<dbReference type="EMBL" id="LHZR01000106">
    <property type="protein sequence ID" value="KXV48039.1"/>
    <property type="molecule type" value="Genomic_DNA"/>
</dbReference>
<dbReference type="OrthoDB" id="9790710at2"/>
<accession>A0A149TIU3</accession>
<dbReference type="InterPro" id="IPR028098">
    <property type="entry name" value="Glyco_trans_4-like_N"/>
</dbReference>
<feature type="domain" description="Glycosyltransferase subfamily 4-like N-terminal" evidence="2">
    <location>
        <begin position="16"/>
        <end position="166"/>
    </location>
</feature>
<dbReference type="SUPFAM" id="SSF53756">
    <property type="entry name" value="UDP-Glycosyltransferase/glycogen phosphorylase"/>
    <property type="match status" value="1"/>
</dbReference>
<dbReference type="KEGG" id="gal:A0U94_10900"/>
<proteinExistence type="predicted"/>
<dbReference type="Pfam" id="PF00534">
    <property type="entry name" value="Glycos_transf_1"/>
    <property type="match status" value="1"/>
</dbReference>
<dbReference type="AlphaFoldDB" id="A0A149TIU3"/>
<comment type="caution">
    <text evidence="3">The sequence shown here is derived from an EMBL/GenBank/DDBJ whole genome shotgun (WGS) entry which is preliminary data.</text>
</comment>
<dbReference type="PATRIC" id="fig|318683.6.peg.3504"/>